<dbReference type="InterPro" id="IPR011057">
    <property type="entry name" value="Mss4-like_sf"/>
</dbReference>
<evidence type="ECO:0000256" key="2">
    <source>
        <dbReference type="ARBA" id="ARBA00022723"/>
    </source>
</evidence>
<dbReference type="SUPFAM" id="SSF51316">
    <property type="entry name" value="Mss4-like"/>
    <property type="match status" value="1"/>
</dbReference>
<protein>
    <recommendedName>
        <fullName evidence="5">CENP-V/GFA domain-containing protein</fullName>
    </recommendedName>
</protein>
<dbReference type="GeneID" id="27355378"/>
<dbReference type="InterPro" id="IPR006913">
    <property type="entry name" value="CENP-V/GFA"/>
</dbReference>
<dbReference type="PANTHER" id="PTHR28620:SF1">
    <property type="entry name" value="CENP-V_GFA DOMAIN-CONTAINING PROTEIN"/>
    <property type="match status" value="1"/>
</dbReference>
<dbReference type="InterPro" id="IPR052355">
    <property type="entry name" value="CENP-V-like"/>
</dbReference>
<feature type="domain" description="CENP-V/GFA" evidence="5">
    <location>
        <begin position="11"/>
        <end position="132"/>
    </location>
</feature>
<dbReference type="Gene3D" id="2.170.150.70">
    <property type="match status" value="1"/>
</dbReference>
<dbReference type="PANTHER" id="PTHR28620">
    <property type="entry name" value="CENTROMERE PROTEIN V"/>
    <property type="match status" value="1"/>
</dbReference>
<evidence type="ECO:0000259" key="5">
    <source>
        <dbReference type="PROSITE" id="PS51891"/>
    </source>
</evidence>
<keyword evidence="2" id="KW-0479">Metal-binding</keyword>
<name>A0A0D2DQY6_9EURO</name>
<dbReference type="RefSeq" id="XP_016265081.1">
    <property type="nucleotide sequence ID" value="XM_016404076.1"/>
</dbReference>
<evidence type="ECO:0000313" key="6">
    <source>
        <dbReference type="EMBL" id="KIW44865.1"/>
    </source>
</evidence>
<gene>
    <name evidence="6" type="ORF">PV06_03304</name>
</gene>
<dbReference type="Proteomes" id="UP000053342">
    <property type="component" value="Unassembled WGS sequence"/>
</dbReference>
<dbReference type="OrthoDB" id="4118109at2759"/>
<comment type="similarity">
    <text evidence="1">Belongs to the Gfa family.</text>
</comment>
<dbReference type="AlphaFoldDB" id="A0A0D2DQY6"/>
<feature type="region of interest" description="Disordered" evidence="4">
    <location>
        <begin position="168"/>
        <end position="191"/>
    </location>
</feature>
<accession>A0A0D2DQY6</accession>
<dbReference type="PROSITE" id="PS51891">
    <property type="entry name" value="CENP_V_GFA"/>
    <property type="match status" value="1"/>
</dbReference>
<dbReference type="EMBL" id="KN847334">
    <property type="protein sequence ID" value="KIW44865.1"/>
    <property type="molecule type" value="Genomic_DNA"/>
</dbReference>
<evidence type="ECO:0000256" key="1">
    <source>
        <dbReference type="ARBA" id="ARBA00005495"/>
    </source>
</evidence>
<dbReference type="GO" id="GO:0016846">
    <property type="term" value="F:carbon-sulfur lyase activity"/>
    <property type="evidence" value="ECO:0007669"/>
    <property type="project" value="InterPro"/>
</dbReference>
<evidence type="ECO:0000256" key="4">
    <source>
        <dbReference type="SAM" id="MobiDB-lite"/>
    </source>
</evidence>
<evidence type="ECO:0000313" key="7">
    <source>
        <dbReference type="Proteomes" id="UP000053342"/>
    </source>
</evidence>
<keyword evidence="3" id="KW-0862">Zinc</keyword>
<dbReference type="VEuPathDB" id="FungiDB:PV06_03304"/>
<proteinExistence type="inferred from homology"/>
<keyword evidence="7" id="KW-1185">Reference proteome</keyword>
<sequence>MAETAPKRQACRGSCHCGLTQYIIFLTLPHPFSSSNPPRPLQQEVYRCNCSTCHKMNFFHVHPAHARDDFMLLSPLEPDKELSTYQCYEMKRKYYFCPKCGVRCLTFGGEGEIDVVDDDKGGKRTVWRAKWDGDKDTEPYVAVNGTTMDPREDFDLRILTEEKRVQYFDGRSEPEKEKDPRWDRPHYCGSY</sequence>
<dbReference type="STRING" id="215243.A0A0D2DQY6"/>
<reference evidence="6 7" key="1">
    <citation type="submission" date="2015-01" db="EMBL/GenBank/DDBJ databases">
        <title>The Genome Sequence of Exophiala oligosperma CBS72588.</title>
        <authorList>
            <consortium name="The Broad Institute Genomics Platform"/>
            <person name="Cuomo C."/>
            <person name="de Hoog S."/>
            <person name="Gorbushina A."/>
            <person name="Stielow B."/>
            <person name="Teixiera M."/>
            <person name="Abouelleil A."/>
            <person name="Chapman S.B."/>
            <person name="Priest M."/>
            <person name="Young S.K."/>
            <person name="Wortman J."/>
            <person name="Nusbaum C."/>
            <person name="Birren B."/>
        </authorList>
    </citation>
    <scope>NUCLEOTIDE SEQUENCE [LARGE SCALE GENOMIC DNA]</scope>
    <source>
        <strain evidence="6 7">CBS 72588</strain>
    </source>
</reference>
<dbReference type="GO" id="GO:0046872">
    <property type="term" value="F:metal ion binding"/>
    <property type="evidence" value="ECO:0007669"/>
    <property type="project" value="UniProtKB-KW"/>
</dbReference>
<organism evidence="6 7">
    <name type="scientific">Exophiala oligosperma</name>
    <dbReference type="NCBI Taxonomy" id="215243"/>
    <lineage>
        <taxon>Eukaryota</taxon>
        <taxon>Fungi</taxon>
        <taxon>Dikarya</taxon>
        <taxon>Ascomycota</taxon>
        <taxon>Pezizomycotina</taxon>
        <taxon>Eurotiomycetes</taxon>
        <taxon>Chaetothyriomycetidae</taxon>
        <taxon>Chaetothyriales</taxon>
        <taxon>Herpotrichiellaceae</taxon>
        <taxon>Exophiala</taxon>
    </lineage>
</organism>
<evidence type="ECO:0000256" key="3">
    <source>
        <dbReference type="ARBA" id="ARBA00022833"/>
    </source>
</evidence>
<dbReference type="HOGENOM" id="CLU_087334_0_0_1"/>